<evidence type="ECO:0000313" key="5">
    <source>
        <dbReference type="EMBL" id="CAB4954250.1"/>
    </source>
</evidence>
<keyword evidence="2" id="KW-0489">Methyltransferase</keyword>
<organism evidence="5">
    <name type="scientific">freshwater metagenome</name>
    <dbReference type="NCBI Taxonomy" id="449393"/>
    <lineage>
        <taxon>unclassified sequences</taxon>
        <taxon>metagenomes</taxon>
        <taxon>ecological metagenomes</taxon>
    </lineage>
</organism>
<proteinExistence type="inferred from homology"/>
<accession>A0A6J7KDS9</accession>
<evidence type="ECO:0000256" key="2">
    <source>
        <dbReference type="ARBA" id="ARBA00022603"/>
    </source>
</evidence>
<dbReference type="InterPro" id="IPR001537">
    <property type="entry name" value="SpoU_MeTrfase"/>
</dbReference>
<dbReference type="Pfam" id="PF00588">
    <property type="entry name" value="SpoU_methylase"/>
    <property type="match status" value="1"/>
</dbReference>
<reference evidence="5" key="1">
    <citation type="submission" date="2020-05" db="EMBL/GenBank/DDBJ databases">
        <authorList>
            <person name="Chiriac C."/>
            <person name="Salcher M."/>
            <person name="Ghai R."/>
            <person name="Kavagutti S V."/>
        </authorList>
    </citation>
    <scope>NUCLEOTIDE SEQUENCE</scope>
</reference>
<dbReference type="SUPFAM" id="SSF55315">
    <property type="entry name" value="L30e-like"/>
    <property type="match status" value="1"/>
</dbReference>
<dbReference type="GO" id="GO:0003723">
    <property type="term" value="F:RNA binding"/>
    <property type="evidence" value="ECO:0007669"/>
    <property type="project" value="InterPro"/>
</dbReference>
<dbReference type="InterPro" id="IPR053888">
    <property type="entry name" value="MRM3-like_sub_bind"/>
</dbReference>
<dbReference type="InterPro" id="IPR051259">
    <property type="entry name" value="rRNA_Methyltransferase"/>
</dbReference>
<dbReference type="GO" id="GO:0006396">
    <property type="term" value="P:RNA processing"/>
    <property type="evidence" value="ECO:0007669"/>
    <property type="project" value="InterPro"/>
</dbReference>
<sequence>MRHLRTRAGRREAGAFAVEGPQSVREAVLDAPGTRTVYATAVALERFADIIAVARANGVEVVPVTDDVIEAMAETRTPQGIIAVCDLLDHSLDDVVHAGASIAVVLESAADPGNVGTIIRTADAAGASGVVLTAGSADPFGGKVVRATAGSIFHLPIAEDVEVRALLARVCETGMTLAVATGDGESDVFEWLERAPTSICWAFGTEAHGVSDELKEAADARVRIPISGRAESLNVGAAVAVCLFADVARRHERLSSSHEDPNH</sequence>
<evidence type="ECO:0000256" key="3">
    <source>
        <dbReference type="ARBA" id="ARBA00022679"/>
    </source>
</evidence>
<name>A0A6J7KDS9_9ZZZZ</name>
<dbReference type="Pfam" id="PF22435">
    <property type="entry name" value="MRM3-like_sub_bind"/>
    <property type="match status" value="1"/>
</dbReference>
<feature type="domain" description="RNA 2-O ribose methyltransferase substrate binding" evidence="4">
    <location>
        <begin position="17"/>
        <end position="91"/>
    </location>
</feature>
<dbReference type="EMBL" id="CAFBNE010000054">
    <property type="protein sequence ID" value="CAB4954250.1"/>
    <property type="molecule type" value="Genomic_DNA"/>
</dbReference>
<evidence type="ECO:0000256" key="1">
    <source>
        <dbReference type="ARBA" id="ARBA00007228"/>
    </source>
</evidence>
<gene>
    <name evidence="5" type="ORF">UFOPK3772_01750</name>
</gene>
<protein>
    <submittedName>
        <fullName evidence="5">Unannotated protein</fullName>
    </submittedName>
</protein>
<dbReference type="CDD" id="cd18095">
    <property type="entry name" value="SpoU-like_rRNA-MTase"/>
    <property type="match status" value="1"/>
</dbReference>
<dbReference type="PANTHER" id="PTHR43191:SF2">
    <property type="entry name" value="RRNA METHYLTRANSFERASE 3, MITOCHONDRIAL"/>
    <property type="match status" value="1"/>
</dbReference>
<dbReference type="InterPro" id="IPR029028">
    <property type="entry name" value="Alpha/beta_knot_MTases"/>
</dbReference>
<keyword evidence="3" id="KW-0808">Transferase</keyword>
<dbReference type="AlphaFoldDB" id="A0A6J7KDS9"/>
<dbReference type="SMART" id="SM00967">
    <property type="entry name" value="SpoU_sub_bind"/>
    <property type="match status" value="1"/>
</dbReference>
<evidence type="ECO:0000259" key="4">
    <source>
        <dbReference type="SMART" id="SM00967"/>
    </source>
</evidence>
<dbReference type="GO" id="GO:0008173">
    <property type="term" value="F:RNA methyltransferase activity"/>
    <property type="evidence" value="ECO:0007669"/>
    <property type="project" value="InterPro"/>
</dbReference>
<dbReference type="Gene3D" id="3.40.1280.10">
    <property type="match status" value="1"/>
</dbReference>
<dbReference type="PANTHER" id="PTHR43191">
    <property type="entry name" value="RRNA METHYLTRANSFERASE 3"/>
    <property type="match status" value="1"/>
</dbReference>
<dbReference type="GO" id="GO:0032259">
    <property type="term" value="P:methylation"/>
    <property type="evidence" value="ECO:0007669"/>
    <property type="project" value="UniProtKB-KW"/>
</dbReference>
<dbReference type="InterPro" id="IPR029026">
    <property type="entry name" value="tRNA_m1G_MTases_N"/>
</dbReference>
<comment type="similarity">
    <text evidence="1">Belongs to the class IV-like SAM-binding methyltransferase superfamily. RNA methyltransferase TrmH family.</text>
</comment>
<dbReference type="InterPro" id="IPR029064">
    <property type="entry name" value="Ribosomal_eL30-like_sf"/>
</dbReference>
<dbReference type="Gene3D" id="3.30.1330.30">
    <property type="match status" value="1"/>
</dbReference>
<dbReference type="InterPro" id="IPR013123">
    <property type="entry name" value="SpoU_subst-bd"/>
</dbReference>
<dbReference type="SUPFAM" id="SSF75217">
    <property type="entry name" value="alpha/beta knot"/>
    <property type="match status" value="1"/>
</dbReference>
<dbReference type="GO" id="GO:0005737">
    <property type="term" value="C:cytoplasm"/>
    <property type="evidence" value="ECO:0007669"/>
    <property type="project" value="UniProtKB-ARBA"/>
</dbReference>